<feature type="domain" description="Flavodoxin-like" evidence="1">
    <location>
        <begin position="5"/>
        <end position="31"/>
    </location>
</feature>
<reference evidence="3" key="1">
    <citation type="submission" date="2019-10" db="EMBL/GenBank/DDBJ databases">
        <title>Streptomyces sp. nov., a novel actinobacterium isolated from alkaline environment.</title>
        <authorList>
            <person name="Golinska P."/>
        </authorList>
    </citation>
    <scope>NUCLEOTIDE SEQUENCE [LARGE SCALE GENOMIC DNA]</scope>
    <source>
        <strain evidence="3">DSM 42118</strain>
    </source>
</reference>
<dbReference type="GO" id="GO:0010181">
    <property type="term" value="F:FMN binding"/>
    <property type="evidence" value="ECO:0007669"/>
    <property type="project" value="InterPro"/>
</dbReference>
<sequence length="31" mass="3246">MSVRVAVVYYSATGNVYRLARAVAEGAEGQG</sequence>
<dbReference type="EMBL" id="VKHT01001489">
    <property type="protein sequence ID" value="MBB0247220.1"/>
    <property type="molecule type" value="Genomic_DNA"/>
</dbReference>
<evidence type="ECO:0000313" key="3">
    <source>
        <dbReference type="Proteomes" id="UP000538929"/>
    </source>
</evidence>
<keyword evidence="3" id="KW-1185">Reference proteome</keyword>
<evidence type="ECO:0000259" key="1">
    <source>
        <dbReference type="PROSITE" id="PS50902"/>
    </source>
</evidence>
<dbReference type="Proteomes" id="UP000538929">
    <property type="component" value="Unassembled WGS sequence"/>
</dbReference>
<feature type="non-terminal residue" evidence="2">
    <location>
        <position position="31"/>
    </location>
</feature>
<dbReference type="InterPro" id="IPR008254">
    <property type="entry name" value="Flavodoxin/NO_synth"/>
</dbReference>
<dbReference type="InterPro" id="IPR029039">
    <property type="entry name" value="Flavoprotein-like_sf"/>
</dbReference>
<name>A0A7W3TIE9_9ACTN</name>
<protein>
    <submittedName>
        <fullName evidence="2">NAD(P)H dehydrogenase</fullName>
    </submittedName>
</protein>
<dbReference type="Gene3D" id="3.40.50.360">
    <property type="match status" value="1"/>
</dbReference>
<proteinExistence type="predicted"/>
<dbReference type="AlphaFoldDB" id="A0A7W3TIE9"/>
<comment type="caution">
    <text evidence="2">The sequence shown here is derived from an EMBL/GenBank/DDBJ whole genome shotgun (WGS) entry which is preliminary data.</text>
</comment>
<organism evidence="2 3">
    <name type="scientific">Streptomyces alkaliphilus</name>
    <dbReference type="NCBI Taxonomy" id="1472722"/>
    <lineage>
        <taxon>Bacteria</taxon>
        <taxon>Bacillati</taxon>
        <taxon>Actinomycetota</taxon>
        <taxon>Actinomycetes</taxon>
        <taxon>Kitasatosporales</taxon>
        <taxon>Streptomycetaceae</taxon>
        <taxon>Streptomyces</taxon>
    </lineage>
</organism>
<dbReference type="SUPFAM" id="SSF52218">
    <property type="entry name" value="Flavoproteins"/>
    <property type="match status" value="1"/>
</dbReference>
<evidence type="ECO:0000313" key="2">
    <source>
        <dbReference type="EMBL" id="MBB0247220.1"/>
    </source>
</evidence>
<dbReference type="PROSITE" id="PS50902">
    <property type="entry name" value="FLAVODOXIN_LIKE"/>
    <property type="match status" value="1"/>
</dbReference>
<gene>
    <name evidence="2" type="ORF">FNQ90_24635</name>
</gene>
<accession>A0A7W3TIE9</accession>